<dbReference type="AlphaFoldDB" id="A0A3D9FJ32"/>
<evidence type="ECO:0000313" key="4">
    <source>
        <dbReference type="Proteomes" id="UP000256310"/>
    </source>
</evidence>
<comment type="caution">
    <text evidence="3">The sequence shown here is derived from an EMBL/GenBank/DDBJ whole genome shotgun (WGS) entry which is preliminary data.</text>
</comment>
<sequence length="154" mass="17552">MPPGDTDRNHDETEPTAENGNPDSQRTVLRNPNHLCGEGAAFIKTYLRARRDREWQFPRGLFSDPAWDILLDLYAAKSEERKVTIWDACQAASVPKTSGMRWLRILESRHLVEREGDIDDQKNTTVTLTRDAIAGMNRWLDRIHPMPATDQPAG</sequence>
<dbReference type="Pfam" id="PF13463">
    <property type="entry name" value="HTH_27"/>
    <property type="match status" value="1"/>
</dbReference>
<evidence type="ECO:0000313" key="3">
    <source>
        <dbReference type="EMBL" id="RED17723.1"/>
    </source>
</evidence>
<proteinExistence type="predicted"/>
<keyword evidence="3" id="KW-0238">DNA-binding</keyword>
<dbReference type="SUPFAM" id="SSF46785">
    <property type="entry name" value="Winged helix' DNA-binding domain"/>
    <property type="match status" value="1"/>
</dbReference>
<feature type="compositionally biased region" description="Basic and acidic residues" evidence="1">
    <location>
        <begin position="1"/>
        <end position="13"/>
    </location>
</feature>
<dbReference type="InterPro" id="IPR000835">
    <property type="entry name" value="HTH_MarR-typ"/>
</dbReference>
<evidence type="ECO:0000256" key="1">
    <source>
        <dbReference type="SAM" id="MobiDB-lite"/>
    </source>
</evidence>
<dbReference type="InterPro" id="IPR036388">
    <property type="entry name" value="WH-like_DNA-bd_sf"/>
</dbReference>
<feature type="domain" description="HTH marR-type" evidence="2">
    <location>
        <begin position="77"/>
        <end position="130"/>
    </location>
</feature>
<reference evidence="3 4" key="1">
    <citation type="submission" date="2018-07" db="EMBL/GenBank/DDBJ databases">
        <title>Genomic Encyclopedia of Type Strains, Phase IV (KMG-IV): sequencing the most valuable type-strain genomes for metagenomic binning, comparative biology and taxonomic classification.</title>
        <authorList>
            <person name="Goeker M."/>
        </authorList>
    </citation>
    <scope>NUCLEOTIDE SEQUENCE [LARGE SCALE GENOMIC DNA]</scope>
    <source>
        <strain evidence="3 4">DSM 26725</strain>
    </source>
</reference>
<dbReference type="Proteomes" id="UP000256310">
    <property type="component" value="Unassembled WGS sequence"/>
</dbReference>
<dbReference type="GO" id="GO:0003677">
    <property type="term" value="F:DNA binding"/>
    <property type="evidence" value="ECO:0007669"/>
    <property type="project" value="UniProtKB-KW"/>
</dbReference>
<accession>A0A3D9FJ32</accession>
<keyword evidence="4" id="KW-1185">Reference proteome</keyword>
<dbReference type="GO" id="GO:0003700">
    <property type="term" value="F:DNA-binding transcription factor activity"/>
    <property type="evidence" value="ECO:0007669"/>
    <property type="project" value="InterPro"/>
</dbReference>
<feature type="compositionally biased region" description="Polar residues" evidence="1">
    <location>
        <begin position="16"/>
        <end position="30"/>
    </location>
</feature>
<dbReference type="Gene3D" id="1.10.10.10">
    <property type="entry name" value="Winged helix-like DNA-binding domain superfamily/Winged helix DNA-binding domain"/>
    <property type="match status" value="1"/>
</dbReference>
<organism evidence="3 4">
    <name type="scientific">Parasphingopyxis lamellibrachiae</name>
    <dbReference type="NCBI Taxonomy" id="680125"/>
    <lineage>
        <taxon>Bacteria</taxon>
        <taxon>Pseudomonadati</taxon>
        <taxon>Pseudomonadota</taxon>
        <taxon>Alphaproteobacteria</taxon>
        <taxon>Sphingomonadales</taxon>
        <taxon>Sphingomonadaceae</taxon>
        <taxon>Parasphingopyxis</taxon>
    </lineage>
</organism>
<feature type="region of interest" description="Disordered" evidence="1">
    <location>
        <begin position="1"/>
        <end position="30"/>
    </location>
</feature>
<dbReference type="EMBL" id="QRDP01000004">
    <property type="protein sequence ID" value="RED17723.1"/>
    <property type="molecule type" value="Genomic_DNA"/>
</dbReference>
<name>A0A3D9FJ32_9SPHN</name>
<gene>
    <name evidence="3" type="ORF">DFR46_2776</name>
</gene>
<dbReference type="RefSeq" id="WP_162843480.1">
    <property type="nucleotide sequence ID" value="NZ_QRDP01000004.1"/>
</dbReference>
<dbReference type="InterPro" id="IPR036390">
    <property type="entry name" value="WH_DNA-bd_sf"/>
</dbReference>
<evidence type="ECO:0000259" key="2">
    <source>
        <dbReference type="Pfam" id="PF13463"/>
    </source>
</evidence>
<protein>
    <submittedName>
        <fullName evidence="3">Winged helix DNA-binding protein</fullName>
    </submittedName>
</protein>